<reference evidence="1 2" key="1">
    <citation type="journal article" date="2015" name="Parasit. Vectors">
        <title>Draft genome of the scabies mite.</title>
        <authorList>
            <person name="Rider S.D.Jr."/>
            <person name="Morgan M.S."/>
            <person name="Arlian L.G."/>
        </authorList>
    </citation>
    <scope>NUCLEOTIDE SEQUENCE [LARGE SCALE GENOMIC DNA]</scope>
    <source>
        <strain evidence="1">Arlian Lab</strain>
    </source>
</reference>
<dbReference type="AlphaFoldDB" id="A0A131ZW36"/>
<gene>
    <name evidence="1" type="ORF">QR98_0014340</name>
</gene>
<dbReference type="Proteomes" id="UP000616769">
    <property type="component" value="Unassembled WGS sequence"/>
</dbReference>
<dbReference type="VEuPathDB" id="VectorBase:SSCA006165"/>
<organism evidence="1 2">
    <name type="scientific">Sarcoptes scabiei</name>
    <name type="common">Itch mite</name>
    <name type="synonym">Acarus scabiei</name>
    <dbReference type="NCBI Taxonomy" id="52283"/>
    <lineage>
        <taxon>Eukaryota</taxon>
        <taxon>Metazoa</taxon>
        <taxon>Ecdysozoa</taxon>
        <taxon>Arthropoda</taxon>
        <taxon>Chelicerata</taxon>
        <taxon>Arachnida</taxon>
        <taxon>Acari</taxon>
        <taxon>Acariformes</taxon>
        <taxon>Sarcoptiformes</taxon>
        <taxon>Astigmata</taxon>
        <taxon>Psoroptidia</taxon>
        <taxon>Sarcoptoidea</taxon>
        <taxon>Sarcoptidae</taxon>
        <taxon>Sarcoptinae</taxon>
        <taxon>Sarcoptes</taxon>
    </lineage>
</organism>
<comment type="caution">
    <text evidence="1">The sequence shown here is derived from an EMBL/GenBank/DDBJ whole genome shotgun (WGS) entry which is preliminary data.</text>
</comment>
<dbReference type="EMBL" id="JXLN01003631">
    <property type="protein sequence ID" value="KPM03006.1"/>
    <property type="molecule type" value="Genomic_DNA"/>
</dbReference>
<accession>A0A131ZW36</accession>
<protein>
    <submittedName>
        <fullName evidence="1">Uncharacterized protein</fullName>
    </submittedName>
</protein>
<sequence length="530" mass="64351">MRMSNEMYQRHEEMIQDERERRIVELKKQLEQSENELKSIHSKYRERLETIEKDYNVECDRLKQSHSDTTKKLIEEHELELKRLEQRLRTETEIIKQNDDDSIRGQTKQLSELLAKWENSVKRIEQLQRSVLAKQEELIQKDLGRMISSDDDLFYRFDERCEKFLGQILRQQNDLEANLKNENQKLFSEERENLQRKEKRLDEDQRELEELRMKFANEVNDWRQNETIEANRQRLDRDRLKENLLVFEERRSLLETLYNERKRMLDDQQFRLDRINEEISSRQKQIEEKESKIMEKSLRLEQENQEWLSKRNQFDEEKIQLQELGRSLMKRADVLEKLSRMGLKEKIENIEAMDEIETIRLSLKKETEQLEQEQTQIRLERNQLAVERKQLEQQFRLLMEMKRSLVCNLCGNSLNRIGNFPSILNNLESMPDPKQSFEIFLNGGYYFQQNSYQNIGTKQNEMYQTTWNQDNRRISPQLAEKINNNTDIDQLMLFWQMSAQKDAASLADETKFLNIIMNKRNDLKFKPFKQ</sequence>
<proteinExistence type="predicted"/>
<name>A0A131ZW36_SARSC</name>
<evidence type="ECO:0000313" key="1">
    <source>
        <dbReference type="EMBL" id="KPM03006.1"/>
    </source>
</evidence>
<evidence type="ECO:0000313" key="2">
    <source>
        <dbReference type="Proteomes" id="UP000616769"/>
    </source>
</evidence>
<dbReference type="OrthoDB" id="8195456at2759"/>